<organism evidence="2 3">
    <name type="scientific">Marinomonas aquimarina</name>
    <dbReference type="NCBI Taxonomy" id="295068"/>
    <lineage>
        <taxon>Bacteria</taxon>
        <taxon>Pseudomonadati</taxon>
        <taxon>Pseudomonadota</taxon>
        <taxon>Gammaproteobacteria</taxon>
        <taxon>Oceanospirillales</taxon>
        <taxon>Oceanospirillaceae</taxon>
        <taxon>Marinomonas</taxon>
    </lineage>
</organism>
<protein>
    <submittedName>
        <fullName evidence="2">MarR family protein</fullName>
    </submittedName>
</protein>
<dbReference type="GO" id="GO:0003700">
    <property type="term" value="F:DNA-binding transcription factor activity"/>
    <property type="evidence" value="ECO:0007669"/>
    <property type="project" value="InterPro"/>
</dbReference>
<dbReference type="EMBL" id="FLOC01000020">
    <property type="protein sequence ID" value="SBS35105.1"/>
    <property type="molecule type" value="Genomic_DNA"/>
</dbReference>
<name>A0A1A8TPW3_9GAMM</name>
<dbReference type="InterPro" id="IPR039422">
    <property type="entry name" value="MarR/SlyA-like"/>
</dbReference>
<reference evidence="2 3" key="1">
    <citation type="submission" date="2016-06" db="EMBL/GenBank/DDBJ databases">
        <authorList>
            <person name="Kjaerup R.B."/>
            <person name="Dalgaard T.S."/>
            <person name="Juul-Madsen H.R."/>
        </authorList>
    </citation>
    <scope>NUCLEOTIDE SEQUENCE [LARGE SCALE GENOMIC DNA]</scope>
    <source>
        <strain evidence="2 3">CECT 5080</strain>
    </source>
</reference>
<dbReference type="PANTHER" id="PTHR33164:SF43">
    <property type="entry name" value="HTH-TYPE TRANSCRIPTIONAL REPRESSOR YETL"/>
    <property type="match status" value="1"/>
</dbReference>
<accession>A0A1A8TPW3</accession>
<evidence type="ECO:0000313" key="3">
    <source>
        <dbReference type="Proteomes" id="UP000092627"/>
    </source>
</evidence>
<gene>
    <name evidence="2" type="ORF">MAQ5080_03081</name>
</gene>
<dbReference type="Gene3D" id="1.10.10.10">
    <property type="entry name" value="Winged helix-like DNA-binding domain superfamily/Winged helix DNA-binding domain"/>
    <property type="match status" value="1"/>
</dbReference>
<dbReference type="RefSeq" id="WP_067212170.1">
    <property type="nucleotide sequence ID" value="NZ_FLOC01000020.1"/>
</dbReference>
<dbReference type="OrthoDB" id="6196575at2"/>
<dbReference type="SUPFAM" id="SSF46785">
    <property type="entry name" value="Winged helix' DNA-binding domain"/>
    <property type="match status" value="1"/>
</dbReference>
<dbReference type="InterPro" id="IPR000835">
    <property type="entry name" value="HTH_MarR-typ"/>
</dbReference>
<dbReference type="Proteomes" id="UP000092627">
    <property type="component" value="Unassembled WGS sequence"/>
</dbReference>
<sequence>MAQLERDIQHALIGIISGLKHAMRLAMQQHGVPLSPLYFLIMKLIHEIPQCTPMLIAERSGRDKGQITRLVKELDQHQFLVRTPNPDDKRSFFLELSDVGLDCFKQLENCDMEALEAMTQGLSEQQLQAFLDIAIQMSRNLERFERTS</sequence>
<evidence type="ECO:0000313" key="2">
    <source>
        <dbReference type="EMBL" id="SBS35105.1"/>
    </source>
</evidence>
<dbReference type="InterPro" id="IPR036388">
    <property type="entry name" value="WH-like_DNA-bd_sf"/>
</dbReference>
<proteinExistence type="predicted"/>
<dbReference type="GO" id="GO:0006950">
    <property type="term" value="P:response to stress"/>
    <property type="evidence" value="ECO:0007669"/>
    <property type="project" value="TreeGrafter"/>
</dbReference>
<dbReference type="PANTHER" id="PTHR33164">
    <property type="entry name" value="TRANSCRIPTIONAL REGULATOR, MARR FAMILY"/>
    <property type="match status" value="1"/>
</dbReference>
<dbReference type="SMART" id="SM00347">
    <property type="entry name" value="HTH_MARR"/>
    <property type="match status" value="1"/>
</dbReference>
<dbReference type="STRING" id="295068.MAQ5080_03081"/>
<dbReference type="Pfam" id="PF01047">
    <property type="entry name" value="MarR"/>
    <property type="match status" value="1"/>
</dbReference>
<dbReference type="PROSITE" id="PS50995">
    <property type="entry name" value="HTH_MARR_2"/>
    <property type="match status" value="1"/>
</dbReference>
<evidence type="ECO:0000259" key="1">
    <source>
        <dbReference type="PROSITE" id="PS50995"/>
    </source>
</evidence>
<feature type="domain" description="HTH marR-type" evidence="1">
    <location>
        <begin position="1"/>
        <end position="139"/>
    </location>
</feature>
<dbReference type="InterPro" id="IPR036390">
    <property type="entry name" value="WH_DNA-bd_sf"/>
</dbReference>
<keyword evidence="3" id="KW-1185">Reference proteome</keyword>
<dbReference type="AlphaFoldDB" id="A0A1A8TPW3"/>